<dbReference type="AlphaFoldDB" id="A0AA39M2K9"/>
<evidence type="ECO:0000256" key="2">
    <source>
        <dbReference type="ARBA" id="ARBA00022475"/>
    </source>
</evidence>
<dbReference type="Gene3D" id="1.20.1070.10">
    <property type="entry name" value="Rhodopsin 7-helix transmembrane proteins"/>
    <property type="match status" value="1"/>
</dbReference>
<evidence type="ECO:0000256" key="9">
    <source>
        <dbReference type="SAM" id="Phobius"/>
    </source>
</evidence>
<gene>
    <name evidence="11" type="ORF">QR680_013493</name>
</gene>
<feature type="transmembrane region" description="Helical" evidence="9">
    <location>
        <begin position="211"/>
        <end position="232"/>
    </location>
</feature>
<protein>
    <recommendedName>
        <fullName evidence="10">G-protein coupled receptors family 1 profile domain-containing protein</fullName>
    </recommendedName>
</protein>
<feature type="transmembrane region" description="Helical" evidence="9">
    <location>
        <begin position="47"/>
        <end position="69"/>
    </location>
</feature>
<reference evidence="11" key="1">
    <citation type="submission" date="2023-06" db="EMBL/GenBank/DDBJ databases">
        <title>Genomic analysis of the entomopathogenic nematode Steinernema hermaphroditum.</title>
        <authorList>
            <person name="Schwarz E.M."/>
            <person name="Heppert J.K."/>
            <person name="Baniya A."/>
            <person name="Schwartz H.T."/>
            <person name="Tan C.-H."/>
            <person name="Antoshechkin I."/>
            <person name="Sternberg P.W."/>
            <person name="Goodrich-Blair H."/>
            <person name="Dillman A.R."/>
        </authorList>
    </citation>
    <scope>NUCLEOTIDE SEQUENCE</scope>
    <source>
        <strain evidence="11">PS9179</strain>
        <tissue evidence="11">Whole animal</tissue>
    </source>
</reference>
<dbReference type="InterPro" id="IPR000276">
    <property type="entry name" value="GPCR_Rhodpsn"/>
</dbReference>
<dbReference type="SUPFAM" id="SSF81321">
    <property type="entry name" value="Family A G protein-coupled receptor-like"/>
    <property type="match status" value="1"/>
</dbReference>
<proteinExistence type="predicted"/>
<evidence type="ECO:0000256" key="4">
    <source>
        <dbReference type="ARBA" id="ARBA00022989"/>
    </source>
</evidence>
<dbReference type="GO" id="GO:0004930">
    <property type="term" value="F:G protein-coupled receptor activity"/>
    <property type="evidence" value="ECO:0007669"/>
    <property type="project" value="UniProtKB-KW"/>
</dbReference>
<dbReference type="PANTHER" id="PTHR24228">
    <property type="entry name" value="B2 BRADYKININ RECEPTOR/ANGIOTENSIN II RECEPTOR"/>
    <property type="match status" value="1"/>
</dbReference>
<keyword evidence="8" id="KW-0807">Transducer</keyword>
<feature type="domain" description="G-protein coupled receptors family 1 profile" evidence="10">
    <location>
        <begin position="26"/>
        <end position="268"/>
    </location>
</feature>
<keyword evidence="3 9" id="KW-0812">Transmembrane</keyword>
<dbReference type="InterPro" id="IPR017452">
    <property type="entry name" value="GPCR_Rhodpsn_7TM"/>
</dbReference>
<keyword evidence="2" id="KW-1003">Cell membrane</keyword>
<accession>A0AA39M2K9</accession>
<dbReference type="Proteomes" id="UP001175271">
    <property type="component" value="Unassembled WGS sequence"/>
</dbReference>
<keyword evidence="6 9" id="KW-0472">Membrane</keyword>
<evidence type="ECO:0000259" key="10">
    <source>
        <dbReference type="PROSITE" id="PS50262"/>
    </source>
</evidence>
<feature type="transmembrane region" description="Helical" evidence="9">
    <location>
        <begin position="12"/>
        <end position="35"/>
    </location>
</feature>
<evidence type="ECO:0000256" key="3">
    <source>
        <dbReference type="ARBA" id="ARBA00022692"/>
    </source>
</evidence>
<evidence type="ECO:0000313" key="12">
    <source>
        <dbReference type="Proteomes" id="UP001175271"/>
    </source>
</evidence>
<comment type="caution">
    <text evidence="11">The sequence shown here is derived from an EMBL/GenBank/DDBJ whole genome shotgun (WGS) entry which is preliminary data.</text>
</comment>
<evidence type="ECO:0000256" key="7">
    <source>
        <dbReference type="ARBA" id="ARBA00023170"/>
    </source>
</evidence>
<feature type="transmembrane region" description="Helical" evidence="9">
    <location>
        <begin position="252"/>
        <end position="271"/>
    </location>
</feature>
<dbReference type="PRINTS" id="PR00237">
    <property type="entry name" value="GPCRRHODOPSN"/>
</dbReference>
<organism evidence="11 12">
    <name type="scientific">Steinernema hermaphroditum</name>
    <dbReference type="NCBI Taxonomy" id="289476"/>
    <lineage>
        <taxon>Eukaryota</taxon>
        <taxon>Metazoa</taxon>
        <taxon>Ecdysozoa</taxon>
        <taxon>Nematoda</taxon>
        <taxon>Chromadorea</taxon>
        <taxon>Rhabditida</taxon>
        <taxon>Tylenchina</taxon>
        <taxon>Panagrolaimomorpha</taxon>
        <taxon>Strongyloidoidea</taxon>
        <taxon>Steinernematidae</taxon>
        <taxon>Steinernema</taxon>
    </lineage>
</organism>
<evidence type="ECO:0000256" key="5">
    <source>
        <dbReference type="ARBA" id="ARBA00023040"/>
    </source>
</evidence>
<evidence type="ECO:0000256" key="6">
    <source>
        <dbReference type="ARBA" id="ARBA00023136"/>
    </source>
</evidence>
<keyword evidence="7" id="KW-0675">Receptor</keyword>
<comment type="subcellular location">
    <subcellularLocation>
        <location evidence="1">Cell membrane</location>
        <topology evidence="1">Multi-pass membrane protein</topology>
    </subcellularLocation>
</comment>
<keyword evidence="12" id="KW-1185">Reference proteome</keyword>
<dbReference type="PANTHER" id="PTHR24228:SF59">
    <property type="entry name" value="NEUROPEPTIDE RECEPTOR 15"/>
    <property type="match status" value="1"/>
</dbReference>
<evidence type="ECO:0000256" key="8">
    <source>
        <dbReference type="ARBA" id="ARBA00023224"/>
    </source>
</evidence>
<dbReference type="SMART" id="SM01381">
    <property type="entry name" value="7TM_GPCR_Srsx"/>
    <property type="match status" value="1"/>
</dbReference>
<feature type="transmembrane region" description="Helical" evidence="9">
    <location>
        <begin position="123"/>
        <end position="146"/>
    </location>
</feature>
<feature type="transmembrane region" description="Helical" evidence="9">
    <location>
        <begin position="166"/>
        <end position="190"/>
    </location>
</feature>
<evidence type="ECO:0000256" key="1">
    <source>
        <dbReference type="ARBA" id="ARBA00004651"/>
    </source>
</evidence>
<dbReference type="EMBL" id="JAUCMV010000002">
    <property type="protein sequence ID" value="KAK0418310.1"/>
    <property type="molecule type" value="Genomic_DNA"/>
</dbReference>
<name>A0AA39M2K9_9BILA</name>
<evidence type="ECO:0000313" key="11">
    <source>
        <dbReference type="EMBL" id="KAK0418310.1"/>
    </source>
</evidence>
<keyword evidence="4 9" id="KW-1133">Transmembrane helix</keyword>
<keyword evidence="5" id="KW-0297">G-protein coupled receptor</keyword>
<dbReference type="PROSITE" id="PS50262">
    <property type="entry name" value="G_PROTEIN_RECEP_F1_2"/>
    <property type="match status" value="1"/>
</dbReference>
<sequence length="302" mass="34387">MLERPLEDHPAVIALRVVVFIVASLGNGFIIFLVIRCKRLRNERFNLLLVLLALGDIILCMNIPVRLIAELVTDGIKWRFTCLGVESLTIYGDFVTQNSMHFVAMDRLNVVSKLHRINPKNLYYVYASAIPLVLLVSLIPPGFLFYGVENTEIERCQINVVWNKNYAFFQASIYIFFNISIIGSYLLIVVKYKLQMRARGNAILRSTQVSFNRIVIGIVLVYFLMWCIPKWVTLSLRMASVGGLPFQISSFSIVQCEMLSACLNVLVYGYAHRDLREAMKTFLRRVVHGHTGSVQSSLRIAS</sequence>
<dbReference type="GO" id="GO:0005886">
    <property type="term" value="C:plasma membrane"/>
    <property type="evidence" value="ECO:0007669"/>
    <property type="project" value="UniProtKB-SubCell"/>
</dbReference>